<reference evidence="1" key="1">
    <citation type="journal article" date="2020" name="Stud. Mycol.">
        <title>101 Dothideomycetes genomes: a test case for predicting lifestyles and emergence of pathogens.</title>
        <authorList>
            <person name="Haridas S."/>
            <person name="Albert R."/>
            <person name="Binder M."/>
            <person name="Bloem J."/>
            <person name="Labutti K."/>
            <person name="Salamov A."/>
            <person name="Andreopoulos B."/>
            <person name="Baker S."/>
            <person name="Barry K."/>
            <person name="Bills G."/>
            <person name="Bluhm B."/>
            <person name="Cannon C."/>
            <person name="Castanera R."/>
            <person name="Culley D."/>
            <person name="Daum C."/>
            <person name="Ezra D."/>
            <person name="Gonzalez J."/>
            <person name="Henrissat B."/>
            <person name="Kuo A."/>
            <person name="Liang C."/>
            <person name="Lipzen A."/>
            <person name="Lutzoni F."/>
            <person name="Magnuson J."/>
            <person name="Mondo S."/>
            <person name="Nolan M."/>
            <person name="Ohm R."/>
            <person name="Pangilinan J."/>
            <person name="Park H.-J."/>
            <person name="Ramirez L."/>
            <person name="Alfaro M."/>
            <person name="Sun H."/>
            <person name="Tritt A."/>
            <person name="Yoshinaga Y."/>
            <person name="Zwiers L.-H."/>
            <person name="Turgeon B."/>
            <person name="Goodwin S."/>
            <person name="Spatafora J."/>
            <person name="Crous P."/>
            <person name="Grigoriev I."/>
        </authorList>
    </citation>
    <scope>NUCLEOTIDE SEQUENCE</scope>
    <source>
        <strain evidence="1">CBS 122368</strain>
    </source>
</reference>
<dbReference type="EMBL" id="ML987192">
    <property type="protein sequence ID" value="KAF2252056.1"/>
    <property type="molecule type" value="Genomic_DNA"/>
</dbReference>
<dbReference type="GeneID" id="54586290"/>
<proteinExistence type="predicted"/>
<evidence type="ECO:0000313" key="1">
    <source>
        <dbReference type="EMBL" id="KAF2252056.1"/>
    </source>
</evidence>
<accession>A0A6A6INU2</accession>
<gene>
    <name evidence="1" type="ORF">BU26DRAFT_561833</name>
</gene>
<evidence type="ECO:0000313" key="2">
    <source>
        <dbReference type="Proteomes" id="UP000800094"/>
    </source>
</evidence>
<dbReference type="Proteomes" id="UP000800094">
    <property type="component" value="Unassembled WGS sequence"/>
</dbReference>
<name>A0A6A6INU2_9PLEO</name>
<sequence>MHPLLAFFQSHLLTLANYGADIETSVLHIPPTFRFFSQNAAPERQCIEATMLLAAPFHAFVTIPVLDWLLGPAGGNIGGTRTALVC</sequence>
<organism evidence="1 2">
    <name type="scientific">Trematosphaeria pertusa</name>
    <dbReference type="NCBI Taxonomy" id="390896"/>
    <lineage>
        <taxon>Eukaryota</taxon>
        <taxon>Fungi</taxon>
        <taxon>Dikarya</taxon>
        <taxon>Ascomycota</taxon>
        <taxon>Pezizomycotina</taxon>
        <taxon>Dothideomycetes</taxon>
        <taxon>Pleosporomycetidae</taxon>
        <taxon>Pleosporales</taxon>
        <taxon>Massarineae</taxon>
        <taxon>Trematosphaeriaceae</taxon>
        <taxon>Trematosphaeria</taxon>
    </lineage>
</organism>
<protein>
    <submittedName>
        <fullName evidence="1">Uncharacterized protein</fullName>
    </submittedName>
</protein>
<keyword evidence="2" id="KW-1185">Reference proteome</keyword>
<dbReference type="AlphaFoldDB" id="A0A6A6INU2"/>
<dbReference type="OrthoDB" id="3793484at2759"/>
<dbReference type="RefSeq" id="XP_033687060.1">
    <property type="nucleotide sequence ID" value="XM_033832960.1"/>
</dbReference>